<evidence type="ECO:0000313" key="3">
    <source>
        <dbReference type="Proteomes" id="UP001228044"/>
    </source>
</evidence>
<feature type="transmembrane region" description="Helical" evidence="1">
    <location>
        <begin position="12"/>
        <end position="33"/>
    </location>
</feature>
<feature type="transmembrane region" description="Helical" evidence="1">
    <location>
        <begin position="130"/>
        <end position="152"/>
    </location>
</feature>
<dbReference type="Pfam" id="PF10027">
    <property type="entry name" value="DUF2269"/>
    <property type="match status" value="1"/>
</dbReference>
<keyword evidence="1" id="KW-0812">Transmembrane</keyword>
<reference evidence="2 3" key="1">
    <citation type="submission" date="2023-06" db="EMBL/GenBank/DDBJ databases">
        <title>Pelomonas sp. PFR6 16S ribosomal RNA gene Genome sequencing and assembly.</title>
        <authorList>
            <person name="Woo H."/>
        </authorList>
    </citation>
    <scope>NUCLEOTIDE SEQUENCE [LARGE SCALE GENOMIC DNA]</scope>
    <source>
        <strain evidence="2 3">PFR6</strain>
    </source>
</reference>
<evidence type="ECO:0000313" key="2">
    <source>
        <dbReference type="EMBL" id="MDN3921533.1"/>
    </source>
</evidence>
<feature type="transmembrane region" description="Helical" evidence="1">
    <location>
        <begin position="54"/>
        <end position="77"/>
    </location>
</feature>
<dbReference type="EMBL" id="JAUHHC010000004">
    <property type="protein sequence ID" value="MDN3921533.1"/>
    <property type="molecule type" value="Genomic_DNA"/>
</dbReference>
<protein>
    <submittedName>
        <fullName evidence="2">DUF2269 domain-containing protein</fullName>
    </submittedName>
</protein>
<sequence>MSNEYLIVKWLHILSSTFLFGTGVGSAYYLFFISLTRDTAAVAAVTARLVKADWLFTATTIVFQPLSGLYLMHLAGWPITQRWILWSFVLLAIAAACWLPVVWLQMRMRDLAADAKAKAQPLPPRYQRLFLAWIALGFPALFAFLAVFYLMVAKPV</sequence>
<keyword evidence="1" id="KW-0472">Membrane</keyword>
<proteinExistence type="predicted"/>
<comment type="caution">
    <text evidence="2">The sequence shown here is derived from an EMBL/GenBank/DDBJ whole genome shotgun (WGS) entry which is preliminary data.</text>
</comment>
<keyword evidence="3" id="KW-1185">Reference proteome</keyword>
<name>A0ABT8DTT6_9BURK</name>
<dbReference type="RefSeq" id="WP_290359856.1">
    <property type="nucleotide sequence ID" value="NZ_JAUHHC010000004.1"/>
</dbReference>
<dbReference type="Proteomes" id="UP001228044">
    <property type="component" value="Unassembled WGS sequence"/>
</dbReference>
<keyword evidence="1" id="KW-1133">Transmembrane helix</keyword>
<gene>
    <name evidence="2" type="ORF">QWJ38_14665</name>
</gene>
<feature type="transmembrane region" description="Helical" evidence="1">
    <location>
        <begin position="83"/>
        <end position="104"/>
    </location>
</feature>
<evidence type="ECO:0000256" key="1">
    <source>
        <dbReference type="SAM" id="Phobius"/>
    </source>
</evidence>
<dbReference type="InterPro" id="IPR018729">
    <property type="entry name" value="DUF2269_transmembrane"/>
</dbReference>
<organism evidence="2 3">
    <name type="scientific">Roseateles violae</name>
    <dbReference type="NCBI Taxonomy" id="3058042"/>
    <lineage>
        <taxon>Bacteria</taxon>
        <taxon>Pseudomonadati</taxon>
        <taxon>Pseudomonadota</taxon>
        <taxon>Betaproteobacteria</taxon>
        <taxon>Burkholderiales</taxon>
        <taxon>Sphaerotilaceae</taxon>
        <taxon>Roseateles</taxon>
    </lineage>
</organism>
<accession>A0ABT8DTT6</accession>